<protein>
    <submittedName>
        <fullName evidence="2">6590_t:CDS:1</fullName>
    </submittedName>
</protein>
<reference evidence="2" key="1">
    <citation type="submission" date="2021-06" db="EMBL/GenBank/DDBJ databases">
        <authorList>
            <person name="Kallberg Y."/>
            <person name="Tangrot J."/>
            <person name="Rosling A."/>
        </authorList>
    </citation>
    <scope>NUCLEOTIDE SEQUENCE</scope>
    <source>
        <strain evidence="2">MA453B</strain>
    </source>
</reference>
<gene>
    <name evidence="2" type="ORF">DERYTH_LOCUS315</name>
</gene>
<comment type="caution">
    <text evidence="2">The sequence shown here is derived from an EMBL/GenBank/DDBJ whole genome shotgun (WGS) entry which is preliminary data.</text>
</comment>
<keyword evidence="3" id="KW-1185">Reference proteome</keyword>
<evidence type="ECO:0000256" key="1">
    <source>
        <dbReference type="SAM" id="MobiDB-lite"/>
    </source>
</evidence>
<proteinExistence type="predicted"/>
<dbReference type="AlphaFoldDB" id="A0A9N8VGN1"/>
<dbReference type="EMBL" id="CAJVPY010000065">
    <property type="protein sequence ID" value="CAG8447589.1"/>
    <property type="molecule type" value="Genomic_DNA"/>
</dbReference>
<feature type="compositionally biased region" description="Basic and acidic residues" evidence="1">
    <location>
        <begin position="180"/>
        <end position="192"/>
    </location>
</feature>
<evidence type="ECO:0000313" key="2">
    <source>
        <dbReference type="EMBL" id="CAG8447589.1"/>
    </source>
</evidence>
<dbReference type="Proteomes" id="UP000789405">
    <property type="component" value="Unassembled WGS sequence"/>
</dbReference>
<sequence length="192" mass="21308">MAPFDLSAMNIHLRGITQDINLPPLINTPEGLVYSYVPPFAWFGHDNSIGGDDPHENPATLPHPILPGPYIHQHCSPCVPGERDAYVNAYGHLPPPFVLPSMMPLPEFGLEQQFFGYPMTAAQPHNLISARSLPFVNGFSSEQTICETTNSGYETDNELSHFEDHQVVENVGETDENDVSYEHSKDEVVHVT</sequence>
<organism evidence="2 3">
    <name type="scientific">Dentiscutata erythropus</name>
    <dbReference type="NCBI Taxonomy" id="1348616"/>
    <lineage>
        <taxon>Eukaryota</taxon>
        <taxon>Fungi</taxon>
        <taxon>Fungi incertae sedis</taxon>
        <taxon>Mucoromycota</taxon>
        <taxon>Glomeromycotina</taxon>
        <taxon>Glomeromycetes</taxon>
        <taxon>Diversisporales</taxon>
        <taxon>Gigasporaceae</taxon>
        <taxon>Dentiscutata</taxon>
    </lineage>
</organism>
<evidence type="ECO:0000313" key="3">
    <source>
        <dbReference type="Proteomes" id="UP000789405"/>
    </source>
</evidence>
<accession>A0A9N8VGN1</accession>
<name>A0A9N8VGN1_9GLOM</name>
<feature type="region of interest" description="Disordered" evidence="1">
    <location>
        <begin position="173"/>
        <end position="192"/>
    </location>
</feature>